<dbReference type="AlphaFoldDB" id="A0AAN9YLI6"/>
<feature type="transmembrane region" description="Helical" evidence="12">
    <location>
        <begin position="254"/>
        <end position="272"/>
    </location>
</feature>
<keyword evidence="6 12" id="KW-0812">Transmembrane</keyword>
<reference evidence="14 15" key="1">
    <citation type="journal article" date="2023" name="PLoS ONE">
        <title>Cytospora paraplurivora sp. nov. isolated from orchards with fruit tree decline syndrome in Ontario, Canada.</title>
        <authorList>
            <person name="Ilyukhin E."/>
            <person name="Nguyen H.D.T."/>
            <person name="Castle A.J."/>
            <person name="Ellouze W."/>
        </authorList>
    </citation>
    <scope>NUCLEOTIDE SEQUENCE [LARGE SCALE GENOMIC DNA]</scope>
    <source>
        <strain evidence="14 15">FDS-564</strain>
    </source>
</reference>
<feature type="transmembrane region" description="Helical" evidence="12">
    <location>
        <begin position="106"/>
        <end position="125"/>
    </location>
</feature>
<comment type="caution">
    <text evidence="14">The sequence shown here is derived from an EMBL/GenBank/DDBJ whole genome shotgun (WGS) entry which is preliminary data.</text>
</comment>
<keyword evidence="7 12" id="KW-1133">Transmembrane helix</keyword>
<evidence type="ECO:0000256" key="7">
    <source>
        <dbReference type="ARBA" id="ARBA00022989"/>
    </source>
</evidence>
<comment type="function">
    <text evidence="1">Golgi membrane protein involved in vesicular trafficking and spindle migration.</text>
</comment>
<feature type="transmembrane region" description="Helical" evidence="12">
    <location>
        <begin position="218"/>
        <end position="242"/>
    </location>
</feature>
<evidence type="ECO:0000256" key="10">
    <source>
        <dbReference type="SAM" id="Coils"/>
    </source>
</evidence>
<dbReference type="Proteomes" id="UP001320245">
    <property type="component" value="Unassembled WGS sequence"/>
</dbReference>
<evidence type="ECO:0000256" key="6">
    <source>
        <dbReference type="ARBA" id="ARBA00022692"/>
    </source>
</evidence>
<feature type="transmembrane region" description="Helical" evidence="12">
    <location>
        <begin position="66"/>
        <end position="85"/>
    </location>
</feature>
<evidence type="ECO:0000256" key="4">
    <source>
        <dbReference type="ARBA" id="ARBA00013533"/>
    </source>
</evidence>
<feature type="domain" description="VTT" evidence="13">
    <location>
        <begin position="126"/>
        <end position="240"/>
    </location>
</feature>
<organism evidence="14 15">
    <name type="scientific">Cytospora paraplurivora</name>
    <dbReference type="NCBI Taxonomy" id="2898453"/>
    <lineage>
        <taxon>Eukaryota</taxon>
        <taxon>Fungi</taxon>
        <taxon>Dikarya</taxon>
        <taxon>Ascomycota</taxon>
        <taxon>Pezizomycotina</taxon>
        <taxon>Sordariomycetes</taxon>
        <taxon>Sordariomycetidae</taxon>
        <taxon>Diaporthales</taxon>
        <taxon>Cytosporaceae</taxon>
        <taxon>Cytospora</taxon>
    </lineage>
</organism>
<dbReference type="GO" id="GO:0000139">
    <property type="term" value="C:Golgi membrane"/>
    <property type="evidence" value="ECO:0007669"/>
    <property type="project" value="UniProtKB-SubCell"/>
</dbReference>
<feature type="compositionally biased region" description="Basic and acidic residues" evidence="11">
    <location>
        <begin position="1"/>
        <end position="10"/>
    </location>
</feature>
<evidence type="ECO:0000256" key="1">
    <source>
        <dbReference type="ARBA" id="ARBA00002978"/>
    </source>
</evidence>
<evidence type="ECO:0000313" key="15">
    <source>
        <dbReference type="Proteomes" id="UP001320245"/>
    </source>
</evidence>
<dbReference type="Pfam" id="PF09335">
    <property type="entry name" value="VTT_dom"/>
    <property type="match status" value="1"/>
</dbReference>
<evidence type="ECO:0000256" key="8">
    <source>
        <dbReference type="ARBA" id="ARBA00023034"/>
    </source>
</evidence>
<proteinExistence type="inferred from homology"/>
<feature type="region of interest" description="Disordered" evidence="11">
    <location>
        <begin position="362"/>
        <end position="384"/>
    </location>
</feature>
<feature type="coiled-coil region" evidence="10">
    <location>
        <begin position="274"/>
        <end position="302"/>
    </location>
</feature>
<keyword evidence="9 12" id="KW-0472">Membrane</keyword>
<dbReference type="EMBL" id="JAJSPL020000001">
    <property type="protein sequence ID" value="KAK7749673.1"/>
    <property type="molecule type" value="Genomic_DNA"/>
</dbReference>
<accession>A0AAN9YLI6</accession>
<dbReference type="PANTHER" id="PTHR47549:SF2">
    <property type="entry name" value="GOLGI APPARATUS MEMBRANE PROTEIN TVP38"/>
    <property type="match status" value="1"/>
</dbReference>
<gene>
    <name evidence="14" type="ORF">SLS53_000252</name>
</gene>
<evidence type="ECO:0000256" key="9">
    <source>
        <dbReference type="ARBA" id="ARBA00023136"/>
    </source>
</evidence>
<keyword evidence="15" id="KW-1185">Reference proteome</keyword>
<feature type="transmembrane region" description="Helical" evidence="12">
    <location>
        <begin position="191"/>
        <end position="212"/>
    </location>
</feature>
<keyword evidence="8" id="KW-0333">Golgi apparatus</keyword>
<dbReference type="InterPro" id="IPR032816">
    <property type="entry name" value="VTT_dom"/>
</dbReference>
<feature type="transmembrane region" description="Helical" evidence="12">
    <location>
        <begin position="137"/>
        <end position="161"/>
    </location>
</feature>
<feature type="compositionally biased region" description="Polar residues" evidence="11">
    <location>
        <begin position="14"/>
        <end position="30"/>
    </location>
</feature>
<evidence type="ECO:0000256" key="12">
    <source>
        <dbReference type="SAM" id="Phobius"/>
    </source>
</evidence>
<evidence type="ECO:0000256" key="5">
    <source>
        <dbReference type="ARBA" id="ARBA00020673"/>
    </source>
</evidence>
<dbReference type="InterPro" id="IPR051076">
    <property type="entry name" value="Golgi_membrane_TVP38/TMEM64"/>
</dbReference>
<protein>
    <recommendedName>
        <fullName evidence="4">Golgi apparatus membrane protein TVP38</fullName>
    </recommendedName>
    <alternativeName>
        <fullName evidence="5">Golgi apparatus membrane protein tvp38</fullName>
    </alternativeName>
</protein>
<feature type="region of interest" description="Disordered" evidence="11">
    <location>
        <begin position="1"/>
        <end position="45"/>
    </location>
</feature>
<sequence length="445" mass="49380">MGGSTDRNDDIELGTSQGMLNPTTASVTSSDDPKRKKKKNKKANTVPLEPNYQPINWKRVFFTPKYIPVWIAMILIGILTAVITLKHDQVVAKLRPFAEKVRDIPAGWLIFVAVLFVISFPPLFGHELVALLAGVVYGLWIGFGVVAGGTFIGELGTWFAFKKLFRRKAEKMEMTNLTYGAMARLCREGGFWIVLVIRLSIIPSHMSTAVFSTCDVKFWRFAVSTFLTLPKQLILVYLGVLLVQEQDDSTIKDALFAVAGLVTVAAAVWIWFKMKKYKKQLLEEQEERHQRKEAERLALTRSDSGYAADGNVPNYPLAGEEGISMPMPMPVPTEINSSSSPTLSYGGWRRENVLGSPVATVQQSELPKYEPYRPQYQSPTTQYGPYGRYEQDTAYHGADDSGDVGTALTHSGAYGLPGPTTPLTLPVDDNVSVENGRPAQNHHFV</sequence>
<name>A0AAN9YLI6_9PEZI</name>
<evidence type="ECO:0000313" key="14">
    <source>
        <dbReference type="EMBL" id="KAK7749673.1"/>
    </source>
</evidence>
<evidence type="ECO:0000256" key="11">
    <source>
        <dbReference type="SAM" id="MobiDB-lite"/>
    </source>
</evidence>
<dbReference type="PANTHER" id="PTHR47549">
    <property type="entry name" value="GOLGI APPARATUS MEMBRANE PROTEIN TVP38-RELATED"/>
    <property type="match status" value="1"/>
</dbReference>
<comment type="similarity">
    <text evidence="3">Belongs to the TVP38/TMEM64 family.</text>
</comment>
<evidence type="ECO:0000256" key="2">
    <source>
        <dbReference type="ARBA" id="ARBA00004653"/>
    </source>
</evidence>
<keyword evidence="10" id="KW-0175">Coiled coil</keyword>
<evidence type="ECO:0000256" key="3">
    <source>
        <dbReference type="ARBA" id="ARBA00008640"/>
    </source>
</evidence>
<evidence type="ECO:0000259" key="13">
    <source>
        <dbReference type="Pfam" id="PF09335"/>
    </source>
</evidence>
<comment type="subcellular location">
    <subcellularLocation>
        <location evidence="2">Golgi apparatus membrane</location>
        <topology evidence="2">Multi-pass membrane protein</topology>
    </subcellularLocation>
</comment>